<feature type="transmembrane region" description="Helical" evidence="1">
    <location>
        <begin position="5"/>
        <end position="24"/>
    </location>
</feature>
<dbReference type="eggNOG" id="COG0304">
    <property type="taxonomic scope" value="Bacteria"/>
</dbReference>
<dbReference type="Proteomes" id="UP000014568">
    <property type="component" value="Unassembled WGS sequence"/>
</dbReference>
<comment type="caution">
    <text evidence="2">The sequence shown here is derived from an EMBL/GenBank/DDBJ whole genome shotgun (WGS) entry which is preliminary data.</text>
</comment>
<dbReference type="RefSeq" id="WP_016655923.1">
    <property type="nucleotide sequence ID" value="NZ_KE340352.1"/>
</dbReference>
<keyword evidence="3" id="KW-1185">Reference proteome</keyword>
<keyword evidence="1" id="KW-1133">Transmembrane helix</keyword>
<feature type="transmembrane region" description="Helical" evidence="1">
    <location>
        <begin position="36"/>
        <end position="58"/>
    </location>
</feature>
<protein>
    <submittedName>
        <fullName evidence="2">Uncharacterized protein</fullName>
    </submittedName>
</protein>
<sequence>MLKVILSVFMAIFFTTCLLMIFYWRDTQLEPNELDLIIYLILLPLALSLIFLTPYWVWKWFKQRQEKQQINQAIAQSLQDQPVQDTARYPCEWFELNMYTTAVRCALGENEQIISSIQAFSGPELDSQLLDDRSNPILSYRIKALDALVEQGDQTFELNPVQQRLRILIEQQLQQYTDVLTVIADHLKHSTLFYDHPLAYEYRVHPAWFHPEAAIDDEEITLTEPVMRLEKINVHIILSEDFQHLWDESSTTSDIEQYLSALGILPQLMNCQYHYFSLSSHYANWLQCLTEVNKKVAEVSLFIVTDSEISQQLMTEKYWSAQQYTPAEFVASCLLANKSLQIENLEPTQKILVVTKANDLMQNLAHWKLLDLEQYKHNQPFVSILDDPMDTQVVRKLQQYFADSPIESEHFLYGKSCLGHCQNLSEIFCFMLAMHMQPSLQRMVFSIAQPMTQIFMSLSHIDEMSQHTDDKI</sequence>
<evidence type="ECO:0000313" key="3">
    <source>
        <dbReference type="Proteomes" id="UP000014568"/>
    </source>
</evidence>
<proteinExistence type="predicted"/>
<keyword evidence="1" id="KW-0472">Membrane</keyword>
<evidence type="ECO:0000313" key="2">
    <source>
        <dbReference type="EMBL" id="EPF74476.1"/>
    </source>
</evidence>
<dbReference type="PATRIC" id="fig|421052.3.peg.1473"/>
<accession>S3P6I4</accession>
<dbReference type="OrthoDB" id="6713163at2"/>
<gene>
    <name evidence="2" type="ORF">F945_01515</name>
</gene>
<evidence type="ECO:0000256" key="1">
    <source>
        <dbReference type="SAM" id="Phobius"/>
    </source>
</evidence>
<keyword evidence="1" id="KW-0812">Transmembrane</keyword>
<organism evidence="2 3">
    <name type="scientific">Acinetobacter rudis CIP 110305</name>
    <dbReference type="NCBI Taxonomy" id="421052"/>
    <lineage>
        <taxon>Bacteria</taxon>
        <taxon>Pseudomonadati</taxon>
        <taxon>Pseudomonadota</taxon>
        <taxon>Gammaproteobacteria</taxon>
        <taxon>Moraxellales</taxon>
        <taxon>Moraxellaceae</taxon>
        <taxon>Acinetobacter</taxon>
    </lineage>
</organism>
<reference evidence="2 3" key="1">
    <citation type="submission" date="2013-06" db="EMBL/GenBank/DDBJ databases">
        <title>The Genome Sequence of Acinetobacter rudis CIP 110305.</title>
        <authorList>
            <consortium name="The Broad Institute Genome Sequencing Platform"/>
            <consortium name="The Broad Institute Genome Sequencing Center for Infectious Disease"/>
            <person name="Cerqueira G."/>
            <person name="Feldgarden M."/>
            <person name="Courvalin P."/>
            <person name="Perichon B."/>
            <person name="Grillot-Courvalin C."/>
            <person name="Clermont D."/>
            <person name="Rocha E."/>
            <person name="Yoon E.-J."/>
            <person name="Nemec A."/>
            <person name="Young S.K."/>
            <person name="Zeng Q."/>
            <person name="Gargeya S."/>
            <person name="Fitzgerald M."/>
            <person name="Abouelleil A."/>
            <person name="Alvarado L."/>
            <person name="Berlin A.M."/>
            <person name="Chapman S.B."/>
            <person name="Dewar J."/>
            <person name="Goldberg J."/>
            <person name="Griggs A."/>
            <person name="Gujja S."/>
            <person name="Hansen M."/>
            <person name="Howarth C."/>
            <person name="Imamovic A."/>
            <person name="Larimer J."/>
            <person name="McCowan C."/>
            <person name="Murphy C."/>
            <person name="Pearson M."/>
            <person name="Priest M."/>
            <person name="Roberts A."/>
            <person name="Saif S."/>
            <person name="Shea T."/>
            <person name="Sykes S."/>
            <person name="Wortman J."/>
            <person name="Nusbaum C."/>
            <person name="Birren B."/>
        </authorList>
    </citation>
    <scope>NUCLEOTIDE SEQUENCE [LARGE SCALE GENOMIC DNA]</scope>
    <source>
        <strain evidence="2 3">CIP 110305</strain>
    </source>
</reference>
<dbReference type="HOGENOM" id="CLU_574442_0_0_6"/>
<dbReference type="AlphaFoldDB" id="S3P6I4"/>
<dbReference type="EMBL" id="ATGI01000018">
    <property type="protein sequence ID" value="EPF74476.1"/>
    <property type="molecule type" value="Genomic_DNA"/>
</dbReference>
<name>S3P6I4_9GAMM</name>
<dbReference type="STRING" id="632955.GCA_000829675_00623"/>